<feature type="non-terminal residue" evidence="2">
    <location>
        <position position="259"/>
    </location>
</feature>
<dbReference type="Pfam" id="PF00300">
    <property type="entry name" value="His_Phos_1"/>
    <property type="match status" value="1"/>
</dbReference>
<dbReference type="EMBL" id="KV453847">
    <property type="protein sequence ID" value="ODV88113.1"/>
    <property type="molecule type" value="Genomic_DNA"/>
</dbReference>
<gene>
    <name evidence="2" type="ORF">CANARDRAFT_187450</name>
</gene>
<dbReference type="InterPro" id="IPR029033">
    <property type="entry name" value="His_PPase_superfam"/>
</dbReference>
<dbReference type="SUPFAM" id="SSF53254">
    <property type="entry name" value="Phosphoglycerate mutase-like"/>
    <property type="match status" value="1"/>
</dbReference>
<feature type="region of interest" description="Disordered" evidence="1">
    <location>
        <begin position="17"/>
        <end position="37"/>
    </location>
</feature>
<sequence length="259" mass="29463">MTLKTIYITRHGYRANWLPKDQQPPNPTGIDSDPPLAPHGVDQADELSQFITKSLNPKPQVIFSSPFYRCVETALPTAKALNIDIFLERGVGEWYRPDRDIIPQPADHERLNKFFGCLTEEWPWDTVIPSPKGEHESDIFARCKKFWELFIPKFESKFPDYDTVLIVTHAATKIALDMSLLGYADTREFLKPEHGGDGKTTRIEASTCSLDHLILQDDGSWSIVMNGRTDFLSGGAEMNWHFASSVFEAGSKEDIEFRR</sequence>
<protein>
    <recommendedName>
        <fullName evidence="4">Transcription factor TFIIIC triple barrel domain-containing protein</fullName>
    </recommendedName>
</protein>
<dbReference type="FunFam" id="3.40.50.1240:FF:000034">
    <property type="entry name" value="Transcription factor TFIIIC subunit"/>
    <property type="match status" value="1"/>
</dbReference>
<keyword evidence="3" id="KW-1185">Reference proteome</keyword>
<dbReference type="SMART" id="SM00855">
    <property type="entry name" value="PGAM"/>
    <property type="match status" value="1"/>
</dbReference>
<evidence type="ECO:0008006" key="4">
    <source>
        <dbReference type="Google" id="ProtNLM"/>
    </source>
</evidence>
<dbReference type="Gene3D" id="3.40.50.1240">
    <property type="entry name" value="Phosphoglycerate mutase-like"/>
    <property type="match status" value="1"/>
</dbReference>
<name>A0A1E4T8Q0_9ASCO</name>
<dbReference type="AlphaFoldDB" id="A0A1E4T8Q0"/>
<evidence type="ECO:0000313" key="3">
    <source>
        <dbReference type="Proteomes" id="UP000094801"/>
    </source>
</evidence>
<evidence type="ECO:0000313" key="2">
    <source>
        <dbReference type="EMBL" id="ODV88113.1"/>
    </source>
</evidence>
<proteinExistence type="predicted"/>
<dbReference type="Proteomes" id="UP000094801">
    <property type="component" value="Unassembled WGS sequence"/>
</dbReference>
<dbReference type="InterPro" id="IPR051710">
    <property type="entry name" value="Phosphatase_SH3-domain"/>
</dbReference>
<dbReference type="PANTHER" id="PTHR16469:SF51">
    <property type="entry name" value="TRANSCRIPTION FACTOR TAU 55 KDA SUBUNIT"/>
    <property type="match status" value="1"/>
</dbReference>
<organism evidence="2 3">
    <name type="scientific">[Candida] arabinofermentans NRRL YB-2248</name>
    <dbReference type="NCBI Taxonomy" id="983967"/>
    <lineage>
        <taxon>Eukaryota</taxon>
        <taxon>Fungi</taxon>
        <taxon>Dikarya</taxon>
        <taxon>Ascomycota</taxon>
        <taxon>Saccharomycotina</taxon>
        <taxon>Pichiomycetes</taxon>
        <taxon>Pichiales</taxon>
        <taxon>Pichiaceae</taxon>
        <taxon>Ogataea</taxon>
        <taxon>Ogataea/Candida clade</taxon>
    </lineage>
</organism>
<dbReference type="PANTHER" id="PTHR16469">
    <property type="entry name" value="UBIQUITIN-ASSOCIATED AND SH3 DOMAIN-CONTAINING BA-RELATED"/>
    <property type="match status" value="1"/>
</dbReference>
<accession>A0A1E4T8Q0</accession>
<evidence type="ECO:0000256" key="1">
    <source>
        <dbReference type="SAM" id="MobiDB-lite"/>
    </source>
</evidence>
<dbReference type="GO" id="GO:0016791">
    <property type="term" value="F:phosphatase activity"/>
    <property type="evidence" value="ECO:0007669"/>
    <property type="project" value="UniProtKB-ARBA"/>
</dbReference>
<dbReference type="OrthoDB" id="414418at2759"/>
<dbReference type="InterPro" id="IPR013078">
    <property type="entry name" value="His_Pase_superF_clade-1"/>
</dbReference>
<dbReference type="STRING" id="983967.A0A1E4T8Q0"/>
<reference evidence="3" key="1">
    <citation type="submission" date="2016-04" db="EMBL/GenBank/DDBJ databases">
        <title>Comparative genomics of biotechnologically important yeasts.</title>
        <authorList>
            <consortium name="DOE Joint Genome Institute"/>
            <person name="Riley R."/>
            <person name="Haridas S."/>
            <person name="Wolfe K.H."/>
            <person name="Lopes M.R."/>
            <person name="Hittinger C.T."/>
            <person name="Goker M."/>
            <person name="Salamov A."/>
            <person name="Wisecaver J."/>
            <person name="Long T.M."/>
            <person name="Aerts A.L."/>
            <person name="Barry K."/>
            <person name="Choi C."/>
            <person name="Clum A."/>
            <person name="Coughlan A.Y."/>
            <person name="Deshpande S."/>
            <person name="Douglass A.P."/>
            <person name="Hanson S.J."/>
            <person name="Klenk H.-P."/>
            <person name="Labutti K."/>
            <person name="Lapidus A."/>
            <person name="Lindquist E."/>
            <person name="Lipzen A."/>
            <person name="Meier-Kolthoff J.P."/>
            <person name="Ohm R.A."/>
            <person name="Otillar R.P."/>
            <person name="Pangilinan J."/>
            <person name="Peng Y."/>
            <person name="Rokas A."/>
            <person name="Rosa C.A."/>
            <person name="Scheuner C."/>
            <person name="Sibirny A.A."/>
            <person name="Slot J.C."/>
            <person name="Stielow J.B."/>
            <person name="Sun H."/>
            <person name="Kurtzman C.P."/>
            <person name="Blackwell M."/>
            <person name="Grigoriev I.V."/>
            <person name="Jeffries T.W."/>
        </authorList>
    </citation>
    <scope>NUCLEOTIDE SEQUENCE [LARGE SCALE GENOMIC DNA]</scope>
    <source>
        <strain evidence="3">NRRL YB-2248</strain>
    </source>
</reference>
<dbReference type="CDD" id="cd07067">
    <property type="entry name" value="HP_PGM_like"/>
    <property type="match status" value="1"/>
</dbReference>